<keyword evidence="2" id="KW-1185">Reference proteome</keyword>
<dbReference type="RefSeq" id="WP_034970273.1">
    <property type="nucleotide sequence ID" value="NZ_CP012542.1"/>
</dbReference>
<sequence length="72" mass="8335">MERVTNLSIFFDFLSDCIHLKNQVKPIEVIRYEALQNGLEYLLTALTGCQALLKFAFMIKHLKTAWLKSFLG</sequence>
<organism evidence="1 2">
    <name type="scientific">Campylobacter mucosalis CCUG 21559</name>
    <dbReference type="NCBI Taxonomy" id="1032067"/>
    <lineage>
        <taxon>Bacteria</taxon>
        <taxon>Pseudomonadati</taxon>
        <taxon>Campylobacterota</taxon>
        <taxon>Epsilonproteobacteria</taxon>
        <taxon>Campylobacterales</taxon>
        <taxon>Campylobacteraceae</taxon>
        <taxon>Campylobacter</taxon>
    </lineage>
</organism>
<evidence type="ECO:0000313" key="1">
    <source>
        <dbReference type="EMBL" id="QCD43887.1"/>
    </source>
</evidence>
<proteinExistence type="predicted"/>
<evidence type="ECO:0000313" key="2">
    <source>
        <dbReference type="Proteomes" id="UP000503264"/>
    </source>
</evidence>
<dbReference type="Proteomes" id="UP000503264">
    <property type="component" value="Chromosome"/>
</dbReference>
<reference evidence="1 2" key="1">
    <citation type="submission" date="2016-07" db="EMBL/GenBank/DDBJ databases">
        <title>Comparative genomics of the Campylobacter concisus group.</title>
        <authorList>
            <person name="Miller W.G."/>
            <person name="Yee E."/>
            <person name="Chapman M.H."/>
            <person name="Huynh S."/>
            <person name="Bono J.L."/>
            <person name="On S.L.W."/>
            <person name="StLeger J."/>
            <person name="Foster G."/>
            <person name="Parker C.T."/>
        </authorList>
    </citation>
    <scope>NUCLEOTIDE SEQUENCE [LARGE SCALE GENOMIC DNA]</scope>
    <source>
        <strain evidence="1 2">CCUG 21559</strain>
    </source>
</reference>
<gene>
    <name evidence="1" type="ORF">CMUC_0061</name>
</gene>
<dbReference type="EMBL" id="CP012542">
    <property type="protein sequence ID" value="QCD43887.1"/>
    <property type="molecule type" value="Genomic_DNA"/>
</dbReference>
<dbReference type="AlphaFoldDB" id="A0A6G5QE97"/>
<accession>A0A6G5QE97</accession>
<name>A0A6G5QE97_9BACT</name>
<protein>
    <submittedName>
        <fullName evidence="1">Uncharacterized protein</fullName>
    </submittedName>
</protein>